<organism evidence="2 3">
    <name type="scientific">Citrobacter koseri</name>
    <name type="common">Citrobacter diversus</name>
    <dbReference type="NCBI Taxonomy" id="545"/>
    <lineage>
        <taxon>Bacteria</taxon>
        <taxon>Pseudomonadati</taxon>
        <taxon>Pseudomonadota</taxon>
        <taxon>Gammaproteobacteria</taxon>
        <taxon>Enterobacterales</taxon>
        <taxon>Enterobacteriaceae</taxon>
        <taxon>Citrobacter</taxon>
    </lineage>
</organism>
<dbReference type="EMBL" id="LR134204">
    <property type="protein sequence ID" value="VEB93027.1"/>
    <property type="molecule type" value="Genomic_DNA"/>
</dbReference>
<keyword evidence="1" id="KW-1133">Transmembrane helix</keyword>
<protein>
    <submittedName>
        <fullName evidence="2">Uncharacterized protein</fullName>
    </submittedName>
</protein>
<keyword evidence="1" id="KW-0472">Membrane</keyword>
<name>A0A3S4KN83_CITKO</name>
<accession>A0A3S4KN83</accession>
<evidence type="ECO:0000256" key="1">
    <source>
        <dbReference type="SAM" id="Phobius"/>
    </source>
</evidence>
<sequence>MVFRRLITALIQGDNLHILQYLTKHISGKVNVFILIRPTTMVKVIFIIMITWAMISGLKIFQNGY</sequence>
<gene>
    <name evidence="2" type="ORF">NCTC11075_03898</name>
</gene>
<evidence type="ECO:0000313" key="3">
    <source>
        <dbReference type="Proteomes" id="UP000270272"/>
    </source>
</evidence>
<dbReference type="Proteomes" id="UP000270272">
    <property type="component" value="Chromosome"/>
</dbReference>
<feature type="transmembrane region" description="Helical" evidence="1">
    <location>
        <begin position="41"/>
        <end position="61"/>
    </location>
</feature>
<reference evidence="2 3" key="1">
    <citation type="submission" date="2018-12" db="EMBL/GenBank/DDBJ databases">
        <authorList>
            <consortium name="Pathogen Informatics"/>
        </authorList>
    </citation>
    <scope>NUCLEOTIDE SEQUENCE [LARGE SCALE GENOMIC DNA]</scope>
    <source>
        <strain evidence="2 3">NCTC11075</strain>
    </source>
</reference>
<evidence type="ECO:0000313" key="2">
    <source>
        <dbReference type="EMBL" id="VEB93027.1"/>
    </source>
</evidence>
<dbReference type="AlphaFoldDB" id="A0A3S4KN83"/>
<proteinExistence type="predicted"/>
<keyword evidence="1" id="KW-0812">Transmembrane</keyword>